<keyword evidence="3" id="KW-1185">Reference proteome</keyword>
<gene>
    <name evidence="2" type="ORF">AB1Y20_000157</name>
</gene>
<dbReference type="InterPro" id="IPR021325">
    <property type="entry name" value="CCB2/CCB4"/>
</dbReference>
<dbReference type="EMBL" id="JBGBPQ010000001">
    <property type="protein sequence ID" value="KAL1529199.1"/>
    <property type="molecule type" value="Genomic_DNA"/>
</dbReference>
<dbReference type="Gene3D" id="3.30.450.40">
    <property type="match status" value="1"/>
</dbReference>
<dbReference type="InterPro" id="IPR029016">
    <property type="entry name" value="GAF-like_dom_sf"/>
</dbReference>
<dbReference type="Pfam" id="PF11152">
    <property type="entry name" value="CCB2_CCB4"/>
    <property type="match status" value="1"/>
</dbReference>
<dbReference type="GO" id="GO:0009507">
    <property type="term" value="C:chloroplast"/>
    <property type="evidence" value="ECO:0007669"/>
    <property type="project" value="TreeGrafter"/>
</dbReference>
<dbReference type="PANTHER" id="PTHR34943:SF2">
    <property type="entry name" value="PROTEIN COFACTOR ASSEMBLY OF COMPLEX C SUBUNIT B CCB4, CHLOROPLASTIC"/>
    <property type="match status" value="1"/>
</dbReference>
<comment type="caution">
    <text evidence="2">The sequence shown here is derived from an EMBL/GenBank/DDBJ whole genome shotgun (WGS) entry which is preliminary data.</text>
</comment>
<reference evidence="2 3" key="1">
    <citation type="journal article" date="2024" name="Science">
        <title>Giant polyketide synthase enzymes in the biosynthesis of giant marine polyether toxins.</title>
        <authorList>
            <person name="Fallon T.R."/>
            <person name="Shende V.V."/>
            <person name="Wierzbicki I.H."/>
            <person name="Pendleton A.L."/>
            <person name="Watervoot N.F."/>
            <person name="Auber R.P."/>
            <person name="Gonzalez D.J."/>
            <person name="Wisecaver J.H."/>
            <person name="Moore B.S."/>
        </authorList>
    </citation>
    <scope>NUCLEOTIDE SEQUENCE [LARGE SCALE GENOMIC DNA]</scope>
    <source>
        <strain evidence="2 3">12B1</strain>
    </source>
</reference>
<evidence type="ECO:0000313" key="3">
    <source>
        <dbReference type="Proteomes" id="UP001515480"/>
    </source>
</evidence>
<evidence type="ECO:0008006" key="4">
    <source>
        <dbReference type="Google" id="ProtNLM"/>
    </source>
</evidence>
<evidence type="ECO:0000313" key="2">
    <source>
        <dbReference type="EMBL" id="KAL1529199.1"/>
    </source>
</evidence>
<evidence type="ECO:0000256" key="1">
    <source>
        <dbReference type="SAM" id="SignalP"/>
    </source>
</evidence>
<accession>A0AB34K431</accession>
<dbReference type="SUPFAM" id="SSF55781">
    <property type="entry name" value="GAF domain-like"/>
    <property type="match status" value="1"/>
</dbReference>
<feature type="signal peptide" evidence="1">
    <location>
        <begin position="1"/>
        <end position="19"/>
    </location>
</feature>
<feature type="chain" id="PRO_5044214917" description="GAF domain-containing protein" evidence="1">
    <location>
        <begin position="20"/>
        <end position="271"/>
    </location>
</feature>
<dbReference type="GO" id="GO:0010190">
    <property type="term" value="P:cytochrome b6f complex assembly"/>
    <property type="evidence" value="ECO:0007669"/>
    <property type="project" value="TreeGrafter"/>
</dbReference>
<sequence length="271" mass="28788">MVWVLALAAPSFVAAPLHAVLPPPPAAASFRSVPTPLLRAKPPPPPSGPPLPLLLQPEASLAMGLCLLLALVGNRLLTEDLLNSQSRADLLAAVAPVLLTLKGLTDLEIQEREAEAVELDGEEHSWMAGELSAQAARELAWGAETLLATVRCRSVAVWWDGRTVLLRGLLPLSTRQNPDDAVVPGPLVSKCMEKTSGAPEYLPSLQLLPGRVEFSYLPQATQSVLVLPMTTQGAARGVFVLGSDTQRAFKQDEVAWARAVSSRVGSVLSPI</sequence>
<dbReference type="PANTHER" id="PTHR34943">
    <property type="match status" value="1"/>
</dbReference>
<dbReference type="InterPro" id="IPR044705">
    <property type="entry name" value="CCB4"/>
</dbReference>
<keyword evidence="1" id="KW-0732">Signal</keyword>
<protein>
    <recommendedName>
        <fullName evidence="4">GAF domain-containing protein</fullName>
    </recommendedName>
</protein>
<name>A0AB34K431_PRYPA</name>
<dbReference type="Proteomes" id="UP001515480">
    <property type="component" value="Unassembled WGS sequence"/>
</dbReference>
<dbReference type="AlphaFoldDB" id="A0AB34K431"/>
<proteinExistence type="predicted"/>
<organism evidence="2 3">
    <name type="scientific">Prymnesium parvum</name>
    <name type="common">Toxic golden alga</name>
    <dbReference type="NCBI Taxonomy" id="97485"/>
    <lineage>
        <taxon>Eukaryota</taxon>
        <taxon>Haptista</taxon>
        <taxon>Haptophyta</taxon>
        <taxon>Prymnesiophyceae</taxon>
        <taxon>Prymnesiales</taxon>
        <taxon>Prymnesiaceae</taxon>
        <taxon>Prymnesium</taxon>
    </lineage>
</organism>